<feature type="domain" description="LysM" evidence="4">
    <location>
        <begin position="502"/>
        <end position="552"/>
    </location>
</feature>
<feature type="domain" description="LysM" evidence="4">
    <location>
        <begin position="230"/>
        <end position="275"/>
    </location>
</feature>
<dbReference type="AlphaFoldDB" id="A0A2V5IQ42"/>
<evidence type="ECO:0000313" key="5">
    <source>
        <dbReference type="EMBL" id="PYI36203.1"/>
    </source>
</evidence>
<dbReference type="InterPro" id="IPR052210">
    <property type="entry name" value="LysM1-like"/>
</dbReference>
<evidence type="ECO:0000256" key="2">
    <source>
        <dbReference type="ARBA" id="ARBA00023026"/>
    </source>
</evidence>
<feature type="domain" description="LysM" evidence="4">
    <location>
        <begin position="682"/>
        <end position="728"/>
    </location>
</feature>
<accession>A0A2V5IQ42</accession>
<dbReference type="Proteomes" id="UP000248817">
    <property type="component" value="Unassembled WGS sequence"/>
</dbReference>
<dbReference type="PANTHER" id="PTHR34997">
    <property type="entry name" value="AM15"/>
    <property type="match status" value="1"/>
</dbReference>
<evidence type="ECO:0000256" key="1">
    <source>
        <dbReference type="ARBA" id="ARBA00022669"/>
    </source>
</evidence>
<dbReference type="PROSITE" id="PS51782">
    <property type="entry name" value="LYSM"/>
    <property type="match status" value="9"/>
</dbReference>
<dbReference type="Pfam" id="PF01476">
    <property type="entry name" value="LysM"/>
    <property type="match status" value="8"/>
</dbReference>
<feature type="domain" description="LysM" evidence="4">
    <location>
        <begin position="280"/>
        <end position="330"/>
    </location>
</feature>
<evidence type="ECO:0000259" key="4">
    <source>
        <dbReference type="PROSITE" id="PS51782"/>
    </source>
</evidence>
<reference evidence="5 6" key="1">
    <citation type="submission" date="2018-02" db="EMBL/GenBank/DDBJ databases">
        <title>The genomes of Aspergillus section Nigri reveals drivers in fungal speciation.</title>
        <authorList>
            <consortium name="DOE Joint Genome Institute"/>
            <person name="Vesth T.C."/>
            <person name="Nybo J."/>
            <person name="Theobald S."/>
            <person name="Brandl J."/>
            <person name="Frisvad J.C."/>
            <person name="Nielsen K.F."/>
            <person name="Lyhne E.K."/>
            <person name="Kogle M.E."/>
            <person name="Kuo A."/>
            <person name="Riley R."/>
            <person name="Clum A."/>
            <person name="Nolan M."/>
            <person name="Lipzen A."/>
            <person name="Salamov A."/>
            <person name="Henrissat B."/>
            <person name="Wiebenga A."/>
            <person name="De vries R.P."/>
            <person name="Grigoriev I.V."/>
            <person name="Mortensen U.H."/>
            <person name="Andersen M.R."/>
            <person name="Baker S.E."/>
        </authorList>
    </citation>
    <scope>NUCLEOTIDE SEQUENCE [LARGE SCALE GENOMIC DNA]</scope>
    <source>
        <strain evidence="5 6">CBS 114.80</strain>
    </source>
</reference>
<dbReference type="Gene3D" id="3.10.350.10">
    <property type="entry name" value="LysM domain"/>
    <property type="match status" value="9"/>
</dbReference>
<gene>
    <name evidence="5" type="ORF">BP00DRAFT_386649</name>
</gene>
<dbReference type="EMBL" id="KZ825465">
    <property type="protein sequence ID" value="PYI36203.1"/>
    <property type="molecule type" value="Genomic_DNA"/>
</dbReference>
<keyword evidence="6" id="KW-1185">Reference proteome</keyword>
<name>A0A2V5IQ42_9EURO</name>
<feature type="chain" id="PRO_5016082848" description="LysM domain-containing protein" evidence="3">
    <location>
        <begin position="23"/>
        <end position="1011"/>
    </location>
</feature>
<evidence type="ECO:0000313" key="6">
    <source>
        <dbReference type="Proteomes" id="UP000248817"/>
    </source>
</evidence>
<keyword evidence="3" id="KW-0732">Signal</keyword>
<dbReference type="InterPro" id="IPR036779">
    <property type="entry name" value="LysM_dom_sf"/>
</dbReference>
<sequence length="1011" mass="106827">MMDRTKRTRLLAASVIFASVSAQQFVDTTLDVNYPGLSTACITALNTTVHCPALLADASIDNYYLTEDQLSALCVDDCKASLNAVRATIQQACTADSDVIVDAGIAYPASWIIDNFIYTHQISCLTDSTTGEYCDTLIQSWANITKQSSNQSCSDCMLSMQQVMLESVIGYDDELAESFASTTSSCGNTNYPFTSPTPYALNATKSTQTPSTTSTTAPTENTSSTGTCTDTYTVLEGDTCLSISAAYNVSSFYLAYNNNLDIYCSDLTVGKTLCLPGACDIYTVQINDTCLDIVEAVSDDITVTQLQSWNPNINLLCGNLGNLNGTYICVSPVGGWLDTTSDSSSTATTAVPAPTNVANGTNTDCAKYYTVQDGDYCSSITVQEGISLSDFYFLNPEVDEDCTNLVLGSAYCVSAVGDISLYANYTGGRTTTNSCSSPSAPANCYLDVSNFPDAPSLLGNITFPRYNRTSVTKTISTATPLPTASGTVAGCLKYLNYQSLNSTIPDADQIANSCWFVANLNDVSVADLVSWNPSLTSNVTDCSLQPGYSYCIVSGSLTTTSAASRESSSSCLDVSEKEVVEGTTPACTCYTAVQFWDADGYDCEAIVADFGLTVTQLVTFNTWLEGNCTLNLYANLAKDVNRAVCVRGQGPSSTIATSSTASIPITSSLSPTQTGTTPSCSRYHTIQSGDSCDRIESIYSATFAQLYDWNPVIGDNCQSLQVGYAICVGVQVPLSITGSSLAVSTSSSPSPTQSGTISSCTRYYTIQSGDGCTAIESRYGLSFTQLYAWNPAIGDNCQSLQVGYAICVAIDTPTPAAPTQTGITTACTNYYTVQLGDGCAAIESTYSIAFSQLYSWNPAIGDDCQYLVVGDAICVGVGPTPGGTTTSPATPTQTSATSSACSRYYTVAAGDSCAGIESQFGITFAQFYSWNPDVGSNCQFLDVGNEYCVVGPTQSGMASNCETFYTAIDGDSCWSIQQEYGISAKDFLTWNPAVGSDCGGLWVGESYCVGV</sequence>
<evidence type="ECO:0000256" key="3">
    <source>
        <dbReference type="SAM" id="SignalP"/>
    </source>
</evidence>
<feature type="domain" description="LysM" evidence="4">
    <location>
        <begin position="829"/>
        <end position="875"/>
    </location>
</feature>
<dbReference type="SUPFAM" id="SSF54106">
    <property type="entry name" value="LysM domain"/>
    <property type="match status" value="7"/>
</dbReference>
<protein>
    <recommendedName>
        <fullName evidence="4">LysM domain-containing protein</fullName>
    </recommendedName>
</protein>
<organism evidence="5 6">
    <name type="scientific">Aspergillus indologenus CBS 114.80</name>
    <dbReference type="NCBI Taxonomy" id="1450541"/>
    <lineage>
        <taxon>Eukaryota</taxon>
        <taxon>Fungi</taxon>
        <taxon>Dikarya</taxon>
        <taxon>Ascomycota</taxon>
        <taxon>Pezizomycotina</taxon>
        <taxon>Eurotiomycetes</taxon>
        <taxon>Eurotiomycetidae</taxon>
        <taxon>Eurotiales</taxon>
        <taxon>Aspergillaceae</taxon>
        <taxon>Aspergillus</taxon>
        <taxon>Aspergillus subgen. Circumdati</taxon>
    </lineage>
</organism>
<feature type="domain" description="LysM" evidence="4">
    <location>
        <begin position="762"/>
        <end position="808"/>
    </location>
</feature>
<dbReference type="PANTHER" id="PTHR34997:SF1">
    <property type="entry name" value="PEPTIDOGLYCAN-BINDING LYSIN DOMAIN"/>
    <property type="match status" value="1"/>
</dbReference>
<feature type="domain" description="LysM" evidence="4">
    <location>
        <begin position="367"/>
        <end position="413"/>
    </location>
</feature>
<proteinExistence type="predicted"/>
<feature type="signal peptide" evidence="3">
    <location>
        <begin position="1"/>
        <end position="22"/>
    </location>
</feature>
<dbReference type="SMART" id="SM00257">
    <property type="entry name" value="LysM"/>
    <property type="match status" value="9"/>
</dbReference>
<dbReference type="CDD" id="cd00118">
    <property type="entry name" value="LysM"/>
    <property type="match status" value="8"/>
</dbReference>
<feature type="domain" description="LysM" evidence="4">
    <location>
        <begin position="903"/>
        <end position="949"/>
    </location>
</feature>
<dbReference type="GO" id="GO:0008061">
    <property type="term" value="F:chitin binding"/>
    <property type="evidence" value="ECO:0007669"/>
    <property type="project" value="UniProtKB-KW"/>
</dbReference>
<dbReference type="InterPro" id="IPR018392">
    <property type="entry name" value="LysM"/>
</dbReference>
<keyword evidence="1" id="KW-0147">Chitin-binding</keyword>
<keyword evidence="2" id="KW-0843">Virulence</keyword>
<feature type="domain" description="LysM" evidence="4">
    <location>
        <begin position="963"/>
        <end position="1009"/>
    </location>
</feature>